<dbReference type="PANTHER" id="PTHR47127">
    <property type="entry name" value="10A19I.15"/>
    <property type="match status" value="1"/>
</dbReference>
<accession>A0A9W7X871</accession>
<protein>
    <recommendedName>
        <fullName evidence="3">Myb/SANT-like domain-containing protein</fullName>
    </recommendedName>
</protein>
<organism evidence="1 2">
    <name type="scientific">Paspalum vaginatum</name>
    <name type="common">seashore paspalum</name>
    <dbReference type="NCBI Taxonomy" id="158149"/>
    <lineage>
        <taxon>Eukaryota</taxon>
        <taxon>Viridiplantae</taxon>
        <taxon>Streptophyta</taxon>
        <taxon>Embryophyta</taxon>
        <taxon>Tracheophyta</taxon>
        <taxon>Spermatophyta</taxon>
        <taxon>Magnoliopsida</taxon>
        <taxon>Liliopsida</taxon>
        <taxon>Poales</taxon>
        <taxon>Poaceae</taxon>
        <taxon>PACMAD clade</taxon>
        <taxon>Panicoideae</taxon>
        <taxon>Andropogonodae</taxon>
        <taxon>Paspaleae</taxon>
        <taxon>Paspalinae</taxon>
        <taxon>Paspalum</taxon>
    </lineage>
</organism>
<gene>
    <name evidence="1" type="ORF">BS78_K089800</name>
</gene>
<dbReference type="Proteomes" id="UP001164776">
    <property type="component" value="Unassembled WGS sequence"/>
</dbReference>
<proteinExistence type="predicted"/>
<dbReference type="EMBL" id="MU630163">
    <property type="protein sequence ID" value="KAJ1254315.1"/>
    <property type="molecule type" value="Genomic_DNA"/>
</dbReference>
<sequence>MLSHLANVVASGAKTSSGFKKVHLNTCAKAINEKFNTRKISASGWDETNFIITLDEEHYNNYVATHKSDAEYLNKPLEHYGEIQTIFGNSMATRKFAKDSNATLGVEDVENDVEETCGHDVSDATIDHGATSANKLMKARVAEIEEKGFLNIFKSVGDNIAKAIEKVAAPPTSPPHSDELPDDLFDMVLSIPGFQGTHSDLYFQYLVANPNIGKAFVAEPPI</sequence>
<keyword evidence="2" id="KW-1185">Reference proteome</keyword>
<evidence type="ECO:0000313" key="1">
    <source>
        <dbReference type="EMBL" id="KAJ1254315.1"/>
    </source>
</evidence>
<comment type="caution">
    <text evidence="1">The sequence shown here is derived from an EMBL/GenBank/DDBJ whole genome shotgun (WGS) entry which is preliminary data.</text>
</comment>
<name>A0A9W7X871_9POAL</name>
<reference evidence="1 2" key="1">
    <citation type="submission" date="2022-10" db="EMBL/GenBank/DDBJ databases">
        <title>WGS assembly of Paspalum vaginatum 540-79.</title>
        <authorList>
            <person name="Sun G."/>
            <person name="Wase N."/>
            <person name="Shu S."/>
            <person name="Jenkins J."/>
            <person name="Zhou B."/>
            <person name="Torres-Rodriguez J."/>
            <person name="Chen C."/>
            <person name="Sandor L."/>
            <person name="Plott C."/>
            <person name="Yoshinga Y."/>
            <person name="Daum C."/>
            <person name="Qi P."/>
            <person name="Barry K."/>
            <person name="Lipzen A."/>
            <person name="Berry L."/>
            <person name="Pedersen C."/>
            <person name="Gottilla T."/>
            <person name="Foltz A."/>
            <person name="Yu H."/>
            <person name="O'Malley R."/>
            <person name="Zhang C."/>
            <person name="Devos K."/>
            <person name="Sigmon B."/>
            <person name="Yu B."/>
            <person name="Obata T."/>
            <person name="Schmutz J."/>
            <person name="Schnable J."/>
        </authorList>
    </citation>
    <scope>NUCLEOTIDE SEQUENCE [LARGE SCALE GENOMIC DNA]</scope>
    <source>
        <strain evidence="2">cv. 540-79</strain>
    </source>
</reference>
<dbReference type="OrthoDB" id="686209at2759"/>
<evidence type="ECO:0000313" key="2">
    <source>
        <dbReference type="Proteomes" id="UP001164776"/>
    </source>
</evidence>
<evidence type="ECO:0008006" key="3">
    <source>
        <dbReference type="Google" id="ProtNLM"/>
    </source>
</evidence>
<dbReference type="AlphaFoldDB" id="A0A9W7X871"/>